<dbReference type="InterPro" id="IPR046953">
    <property type="entry name" value="Spore_GerAC-like_C"/>
</dbReference>
<evidence type="ECO:0000313" key="2">
    <source>
        <dbReference type="EMBL" id="MBR8646114.1"/>
    </source>
</evidence>
<reference evidence="2" key="1">
    <citation type="submission" date="2021-04" db="EMBL/GenBank/DDBJ databases">
        <title>Whole genome sequencing of Enterococci isolates from hospitalized patients.</title>
        <authorList>
            <person name="Ogoti B.M."/>
            <person name="Onyambu F.G."/>
        </authorList>
    </citation>
    <scope>NUCLEOTIDE SEQUENCE</scope>
    <source>
        <strain evidence="2">242</strain>
    </source>
</reference>
<gene>
    <name evidence="2" type="ORF">KEH51_26210</name>
</gene>
<proteinExistence type="predicted"/>
<protein>
    <recommendedName>
        <fullName evidence="1">Spore germination GerAC-like C-terminal domain-containing protein</fullName>
    </recommendedName>
</protein>
<organism evidence="2 3">
    <name type="scientific">Peribacillus frigoritolerans</name>
    <dbReference type="NCBI Taxonomy" id="450367"/>
    <lineage>
        <taxon>Bacteria</taxon>
        <taxon>Bacillati</taxon>
        <taxon>Bacillota</taxon>
        <taxon>Bacilli</taxon>
        <taxon>Bacillales</taxon>
        <taxon>Bacillaceae</taxon>
        <taxon>Peribacillus</taxon>
    </lineage>
</organism>
<dbReference type="Proteomes" id="UP000680045">
    <property type="component" value="Unassembled WGS sequence"/>
</dbReference>
<evidence type="ECO:0000313" key="3">
    <source>
        <dbReference type="Proteomes" id="UP000680045"/>
    </source>
</evidence>
<evidence type="ECO:0000259" key="1">
    <source>
        <dbReference type="Pfam" id="PF05504"/>
    </source>
</evidence>
<accession>A0A941FNM9</accession>
<name>A0A941FNM9_9BACI</name>
<sequence length="74" mass="8490">MRWLTKSTVRSPIGIKINKNKNVQISLMRPKFNIKPIYVNDAVEFDISIEAEGAITDMEENISLPHLKEKIKGH</sequence>
<dbReference type="EMBL" id="JAGTPW010000069">
    <property type="protein sequence ID" value="MBR8646114.1"/>
    <property type="molecule type" value="Genomic_DNA"/>
</dbReference>
<comment type="caution">
    <text evidence="2">The sequence shown here is derived from an EMBL/GenBank/DDBJ whole genome shotgun (WGS) entry which is preliminary data.</text>
</comment>
<dbReference type="Pfam" id="PF05504">
    <property type="entry name" value="Spore_GerAC"/>
    <property type="match status" value="1"/>
</dbReference>
<dbReference type="InterPro" id="IPR038501">
    <property type="entry name" value="Spore_GerAC_C_sf"/>
</dbReference>
<dbReference type="AlphaFoldDB" id="A0A941FNM9"/>
<dbReference type="Gene3D" id="3.30.300.210">
    <property type="entry name" value="Nutrient germinant receptor protein C, domain 3"/>
    <property type="match status" value="1"/>
</dbReference>
<feature type="domain" description="Spore germination GerAC-like C-terminal" evidence="1">
    <location>
        <begin position="2"/>
        <end position="64"/>
    </location>
</feature>